<reference evidence="3" key="1">
    <citation type="submission" date="2020-01" db="EMBL/GenBank/DDBJ databases">
        <authorList>
            <consortium name="DOE Joint Genome Institute"/>
            <person name="Haridas S."/>
            <person name="Albert R."/>
            <person name="Binder M."/>
            <person name="Bloem J."/>
            <person name="Labutti K."/>
            <person name="Salamov A."/>
            <person name="Andreopoulos B."/>
            <person name="Baker S.E."/>
            <person name="Barry K."/>
            <person name="Bills G."/>
            <person name="Bluhm B.H."/>
            <person name="Cannon C."/>
            <person name="Castanera R."/>
            <person name="Culley D.E."/>
            <person name="Daum C."/>
            <person name="Ezra D."/>
            <person name="Gonzalez J.B."/>
            <person name="Henrissat B."/>
            <person name="Kuo A."/>
            <person name="Liang C."/>
            <person name="Lipzen A."/>
            <person name="Lutzoni F."/>
            <person name="Magnuson J."/>
            <person name="Mondo S."/>
            <person name="Nolan M."/>
            <person name="Ohm R."/>
            <person name="Pangilinan J."/>
            <person name="Park H.-J."/>
            <person name="Ramirez L."/>
            <person name="Alfaro M."/>
            <person name="Sun H."/>
            <person name="Tritt A."/>
            <person name="Yoshinaga Y."/>
            <person name="Zwiers L.-H."/>
            <person name="Turgeon B.G."/>
            <person name="Goodwin S.B."/>
            <person name="Spatafora J.W."/>
            <person name="Crous P.W."/>
            <person name="Grigoriev I.V."/>
        </authorList>
    </citation>
    <scope>NUCLEOTIDE SEQUENCE</scope>
    <source>
        <strain evidence="3">CBS 342.82</strain>
    </source>
</reference>
<feature type="region of interest" description="Disordered" evidence="1">
    <location>
        <begin position="212"/>
        <end position="616"/>
    </location>
</feature>
<evidence type="ECO:0000313" key="2">
    <source>
        <dbReference type="Proteomes" id="UP000504637"/>
    </source>
</evidence>
<reference evidence="3" key="2">
    <citation type="submission" date="2020-04" db="EMBL/GenBank/DDBJ databases">
        <authorList>
            <consortium name="NCBI Genome Project"/>
        </authorList>
    </citation>
    <scope>NUCLEOTIDE SEQUENCE</scope>
    <source>
        <strain evidence="3">CBS 342.82</strain>
    </source>
</reference>
<sequence length="641" mass="67208">MSGNPFRRPQTDKEHDGVDSDHSTQSARTAAKKRVKIQTPPRSPETTLAPSQNSTRRPIAGTPVRAKPGFADGSDSSAAEDDGPEEADLSIRYGTRAAQGISATSLASGKGAPYNPFARTLATSEAETNLQIQPSPGRDENIRSEQGVDARTERPILDVDAFTSILLTGKAVPTAPVDRTSPSATASIAPTSGGLDGRIDPMAAFTRHSIFHQSHNIHPESPRSSFDYDRSESEDDGFEGDGNKLMGRTDFRSQDIAPQAPPKPKVRGPQTVSFADFDQSIPPGFQSTSGRRSPPVNTHLHGILRPTYARSPSDLNKPLPLPPQDPFTSPAPPAPAPEKPIQPSEAVPSPPLPATPAPESVVEQTGVKKKPPPPPATRRLAASSERPRDKPDSRSDTGLTADRPPAATDRKASDATTKASSQPPPPPPPSRKAHSPATVPTVEADVQVTAEPPVSTAPETNTTSDPKTTPRPPPRRQPSRTGSSVSQTPPESSVPVPKDEAVAEPSKPPPPAPSSSAAPPPPPRRRGGASSKRNSGEHSRRLSTHSFDSDRNASVSSLPSSRNLEAVADDDEAVIETPVAATAAAAAAASSSPTAPAQSTQQQQKPDQSTILADMSAFQAEIDALMAKADRGPTDNNSGNG</sequence>
<dbReference type="AlphaFoldDB" id="A0A6J3MBE9"/>
<dbReference type="Proteomes" id="UP000504637">
    <property type="component" value="Unplaced"/>
</dbReference>
<feature type="compositionally biased region" description="Basic and acidic residues" evidence="1">
    <location>
        <begin position="9"/>
        <end position="22"/>
    </location>
</feature>
<feature type="compositionally biased region" description="Acidic residues" evidence="1">
    <location>
        <begin position="78"/>
        <end position="88"/>
    </location>
</feature>
<feature type="compositionally biased region" description="Low complexity" evidence="1">
    <location>
        <begin position="180"/>
        <end position="192"/>
    </location>
</feature>
<feature type="region of interest" description="Disordered" evidence="1">
    <location>
        <begin position="1"/>
        <end position="88"/>
    </location>
</feature>
<reference evidence="3" key="3">
    <citation type="submission" date="2025-08" db="UniProtKB">
        <authorList>
            <consortium name="RefSeq"/>
        </authorList>
    </citation>
    <scope>IDENTIFICATION</scope>
    <source>
        <strain evidence="3">CBS 342.82</strain>
    </source>
</reference>
<organism evidence="3">
    <name type="scientific">Dissoconium aciculare CBS 342.82</name>
    <dbReference type="NCBI Taxonomy" id="1314786"/>
    <lineage>
        <taxon>Eukaryota</taxon>
        <taxon>Fungi</taxon>
        <taxon>Dikarya</taxon>
        <taxon>Ascomycota</taxon>
        <taxon>Pezizomycotina</taxon>
        <taxon>Dothideomycetes</taxon>
        <taxon>Dothideomycetidae</taxon>
        <taxon>Mycosphaerellales</taxon>
        <taxon>Dissoconiaceae</taxon>
        <taxon>Dissoconium</taxon>
    </lineage>
</organism>
<feature type="compositionally biased region" description="Basic and acidic residues" evidence="1">
    <location>
        <begin position="217"/>
        <end position="231"/>
    </location>
</feature>
<dbReference type="OrthoDB" id="428854at2759"/>
<evidence type="ECO:0000256" key="1">
    <source>
        <dbReference type="SAM" id="MobiDB-lite"/>
    </source>
</evidence>
<feature type="compositionally biased region" description="Low complexity" evidence="1">
    <location>
        <begin position="580"/>
        <end position="604"/>
    </location>
</feature>
<gene>
    <name evidence="3" type="ORF">K489DRAFT_407878</name>
</gene>
<keyword evidence="2" id="KW-1185">Reference proteome</keyword>
<feature type="compositionally biased region" description="Pro residues" evidence="1">
    <location>
        <begin position="506"/>
        <end position="522"/>
    </location>
</feature>
<dbReference type="GeneID" id="54365212"/>
<protein>
    <submittedName>
        <fullName evidence="3">Uncharacterized protein</fullName>
    </submittedName>
</protein>
<feature type="compositionally biased region" description="Polar residues" evidence="1">
    <location>
        <begin position="552"/>
        <end position="563"/>
    </location>
</feature>
<feature type="compositionally biased region" description="Basic and acidic residues" evidence="1">
    <location>
        <begin position="385"/>
        <end position="395"/>
    </location>
</feature>
<feature type="compositionally biased region" description="Polar residues" evidence="1">
    <location>
        <begin position="44"/>
        <end position="56"/>
    </location>
</feature>
<accession>A0A6J3MBE9</accession>
<evidence type="ECO:0000313" key="3">
    <source>
        <dbReference type="RefSeq" id="XP_033462224.1"/>
    </source>
</evidence>
<dbReference type="RefSeq" id="XP_033462224.1">
    <property type="nucleotide sequence ID" value="XM_033607412.1"/>
</dbReference>
<feature type="compositionally biased region" description="Basic and acidic residues" evidence="1">
    <location>
        <begin position="137"/>
        <end position="151"/>
    </location>
</feature>
<name>A0A6J3MBE9_9PEZI</name>
<proteinExistence type="predicted"/>
<feature type="region of interest" description="Disordered" evidence="1">
    <location>
        <begin position="129"/>
        <end position="151"/>
    </location>
</feature>
<feature type="compositionally biased region" description="Pro residues" evidence="1">
    <location>
        <begin position="319"/>
        <end position="340"/>
    </location>
</feature>
<feature type="region of interest" description="Disordered" evidence="1">
    <location>
        <begin position="176"/>
        <end position="195"/>
    </location>
</feature>